<dbReference type="Gene3D" id="1.10.10.60">
    <property type="entry name" value="Homeodomain-like"/>
    <property type="match status" value="2"/>
</dbReference>
<gene>
    <name evidence="7" type="primary">txxe 1040-ntrC</name>
    <name evidence="7" type="ORF">TXXE_05440</name>
</gene>
<dbReference type="PANTHER" id="PTHR43280">
    <property type="entry name" value="ARAC-FAMILY TRANSCRIPTIONAL REGULATOR"/>
    <property type="match status" value="1"/>
</dbReference>
<protein>
    <submittedName>
        <fullName evidence="7">Nitrogen regulation protein NR(I),Two component transcriptional regulator, AraC family</fullName>
    </submittedName>
</protein>
<reference evidence="7 8" key="1">
    <citation type="submission" date="2021-04" db="EMBL/GenBank/DDBJ databases">
        <authorList>
            <person name="Rakotoarivonina H."/>
        </authorList>
    </citation>
    <scope>NUCLEOTIDE SEQUENCE [LARGE SCALE GENOMIC DNA]</scope>
    <source>
        <strain evidence="7 8">XE</strain>
    </source>
</reference>
<dbReference type="PROSITE" id="PS50110">
    <property type="entry name" value="RESPONSE_REGULATORY"/>
    <property type="match status" value="1"/>
</dbReference>
<evidence type="ECO:0000313" key="8">
    <source>
        <dbReference type="Proteomes" id="UP000681526"/>
    </source>
</evidence>
<dbReference type="EMBL" id="CAJRAY010000024">
    <property type="protein sequence ID" value="CAG5081779.1"/>
    <property type="molecule type" value="Genomic_DNA"/>
</dbReference>
<dbReference type="SMART" id="SM00342">
    <property type="entry name" value="HTH_ARAC"/>
    <property type="match status" value="1"/>
</dbReference>
<keyword evidence="8" id="KW-1185">Reference proteome</keyword>
<dbReference type="PANTHER" id="PTHR43280:SF10">
    <property type="entry name" value="REGULATORY PROTEIN POCR"/>
    <property type="match status" value="1"/>
</dbReference>
<dbReference type="Gene3D" id="3.40.50.2300">
    <property type="match status" value="1"/>
</dbReference>
<dbReference type="PROSITE" id="PS00041">
    <property type="entry name" value="HTH_ARAC_FAMILY_1"/>
    <property type="match status" value="1"/>
</dbReference>
<dbReference type="InterPro" id="IPR018062">
    <property type="entry name" value="HTH_AraC-typ_CS"/>
</dbReference>
<keyword evidence="4" id="KW-0597">Phosphoprotein</keyword>
<comment type="caution">
    <text evidence="7">The sequence shown here is derived from an EMBL/GenBank/DDBJ whole genome shotgun (WGS) entry which is preliminary data.</text>
</comment>
<evidence type="ECO:0000256" key="1">
    <source>
        <dbReference type="ARBA" id="ARBA00023015"/>
    </source>
</evidence>
<dbReference type="SUPFAM" id="SSF52172">
    <property type="entry name" value="CheY-like"/>
    <property type="match status" value="1"/>
</dbReference>
<evidence type="ECO:0000256" key="2">
    <source>
        <dbReference type="ARBA" id="ARBA00023125"/>
    </source>
</evidence>
<dbReference type="InterPro" id="IPR011006">
    <property type="entry name" value="CheY-like_superfamily"/>
</dbReference>
<dbReference type="SMART" id="SM00448">
    <property type="entry name" value="REC"/>
    <property type="match status" value="1"/>
</dbReference>
<dbReference type="InterPro" id="IPR009057">
    <property type="entry name" value="Homeodomain-like_sf"/>
</dbReference>
<evidence type="ECO:0000259" key="6">
    <source>
        <dbReference type="PROSITE" id="PS50110"/>
    </source>
</evidence>
<evidence type="ECO:0000259" key="5">
    <source>
        <dbReference type="PROSITE" id="PS01124"/>
    </source>
</evidence>
<dbReference type="SUPFAM" id="SSF46689">
    <property type="entry name" value="Homeodomain-like"/>
    <property type="match status" value="2"/>
</dbReference>
<dbReference type="InterPro" id="IPR018060">
    <property type="entry name" value="HTH_AraC"/>
</dbReference>
<evidence type="ECO:0000313" key="7">
    <source>
        <dbReference type="EMBL" id="CAG5081779.1"/>
    </source>
</evidence>
<organism evidence="7 8">
    <name type="scientific">Thermobacillus xylanilyticus</name>
    <dbReference type="NCBI Taxonomy" id="76633"/>
    <lineage>
        <taxon>Bacteria</taxon>
        <taxon>Bacillati</taxon>
        <taxon>Bacillota</taxon>
        <taxon>Bacilli</taxon>
        <taxon>Bacillales</taxon>
        <taxon>Paenibacillaceae</taxon>
        <taxon>Thermobacillus</taxon>
    </lineage>
</organism>
<dbReference type="InterPro" id="IPR001789">
    <property type="entry name" value="Sig_transdc_resp-reg_receiver"/>
</dbReference>
<sequence>MKALIVDDEKHVRDAIRLLVEWERYGIDEVFEAPEGESAIRIIEAERPDIVFTDMRMPVMSGVELLEWIHRHRPQAKTIVISGHDDFDFVRHTVKYGGMDYILKPIDEGELNEALAKAVQSWHKENEARKQNQIRSIEINRIKPAYWDKLFSGLIEEAGKYESFAEHFEREFRVAAKPETGRTAVMSIDTLPRFIRDKFGSHLDLLFFSLTNIANEVLQRDRSGYAFRHWNSPHELVVVCWHSPETLEDRIRGINEGIRFVLGGSLDAGIGTMQPFPGGLKDSYREALAALRQRNLLETPGRMLHYGAGQPQRFMPLPFSRFEADFRSALLSAREDQIESVTDQWIAAIEPLSSITAEQMELWNHEYTVFKSRCIGEFLPDEESASPLVPQDADSPIFPLDDSGRLSLRLLRDEVARDLIRLSVMLTKLAQRERNIISDIADYIERHYHEEMTLQHISDRFYLSREYISRRFKQEFGENISDYIARVRIEKAKQLLLSPNLRIAQIAEIIGYQDEKYFSKVFKKMVGQSPNEYRKKHERTGE</sequence>
<dbReference type="PROSITE" id="PS01124">
    <property type="entry name" value="HTH_ARAC_FAMILY_2"/>
    <property type="match status" value="1"/>
</dbReference>
<keyword evidence="1" id="KW-0805">Transcription regulation</keyword>
<accession>A0ABM8V1V3</accession>
<dbReference type="CDD" id="cd17536">
    <property type="entry name" value="REC_YesN-like"/>
    <property type="match status" value="1"/>
</dbReference>
<evidence type="ECO:0000256" key="4">
    <source>
        <dbReference type="PROSITE-ProRule" id="PRU00169"/>
    </source>
</evidence>
<keyword evidence="3" id="KW-0804">Transcription</keyword>
<dbReference type="InterPro" id="IPR020449">
    <property type="entry name" value="Tscrpt_reg_AraC-type_HTH"/>
</dbReference>
<evidence type="ECO:0000256" key="3">
    <source>
        <dbReference type="ARBA" id="ARBA00023163"/>
    </source>
</evidence>
<dbReference type="Pfam" id="PF12833">
    <property type="entry name" value="HTH_18"/>
    <property type="match status" value="1"/>
</dbReference>
<dbReference type="PRINTS" id="PR00032">
    <property type="entry name" value="HTHARAC"/>
</dbReference>
<dbReference type="Proteomes" id="UP000681526">
    <property type="component" value="Unassembled WGS sequence"/>
</dbReference>
<dbReference type="RefSeq" id="WP_213483774.1">
    <property type="nucleotide sequence ID" value="NZ_CAJRAY010000024.1"/>
</dbReference>
<feature type="domain" description="Response regulatory" evidence="6">
    <location>
        <begin position="2"/>
        <end position="119"/>
    </location>
</feature>
<feature type="domain" description="HTH araC/xylS-type" evidence="5">
    <location>
        <begin position="438"/>
        <end position="536"/>
    </location>
</feature>
<feature type="modified residue" description="4-aspartylphosphate" evidence="4">
    <location>
        <position position="54"/>
    </location>
</feature>
<proteinExistence type="predicted"/>
<dbReference type="Pfam" id="PF00072">
    <property type="entry name" value="Response_reg"/>
    <property type="match status" value="1"/>
</dbReference>
<keyword evidence="2" id="KW-0238">DNA-binding</keyword>
<name>A0ABM8V1V3_THEXY</name>